<evidence type="ECO:0000256" key="1">
    <source>
        <dbReference type="SAM" id="MobiDB-lite"/>
    </source>
</evidence>
<reference evidence="2 3" key="1">
    <citation type="submission" date="2017-08" db="EMBL/GenBank/DDBJ databases">
        <title>Infants hospitalized years apart are colonized by the same room-sourced microbial strains.</title>
        <authorList>
            <person name="Brooks B."/>
            <person name="Olm M.R."/>
            <person name="Firek B.A."/>
            <person name="Baker R."/>
            <person name="Thomas B.C."/>
            <person name="Morowitz M.J."/>
            <person name="Banfield J.F."/>
        </authorList>
    </citation>
    <scope>NUCLEOTIDE SEQUENCE [LARGE SCALE GENOMIC DNA]</scope>
    <source>
        <strain evidence="2">S2_005_002_R2_29</strain>
    </source>
</reference>
<evidence type="ECO:0000313" key="2">
    <source>
        <dbReference type="EMBL" id="PZQ48106.1"/>
    </source>
</evidence>
<name>A0A2W5N3X8_9BACT</name>
<organism evidence="2 3">
    <name type="scientific">Micavibrio aeruginosavorus</name>
    <dbReference type="NCBI Taxonomy" id="349221"/>
    <lineage>
        <taxon>Bacteria</taxon>
        <taxon>Pseudomonadati</taxon>
        <taxon>Bdellovibrionota</taxon>
        <taxon>Bdellovibrionia</taxon>
        <taxon>Bdellovibrionales</taxon>
        <taxon>Pseudobdellovibrionaceae</taxon>
        <taxon>Micavibrio</taxon>
    </lineage>
</organism>
<feature type="compositionally biased region" description="Basic residues" evidence="1">
    <location>
        <begin position="18"/>
        <end position="29"/>
    </location>
</feature>
<gene>
    <name evidence="2" type="ORF">DI551_02105</name>
</gene>
<accession>A0A2W5N3X8</accession>
<feature type="region of interest" description="Disordered" evidence="1">
    <location>
        <begin position="1"/>
        <end position="29"/>
    </location>
</feature>
<evidence type="ECO:0000313" key="3">
    <source>
        <dbReference type="Proteomes" id="UP000249417"/>
    </source>
</evidence>
<sequence>MQENTDSQHMAEPENIKRGNRRREKKPPKKITEKYLYNSGLAYLQRFPTSTPHFRRIMGRKIDRSCNYHKDQPKEDCISLLDKTVEAFVRMGLLNDEMYLGGMVNSLRRRGLSKQAILSKLQQKGLAQENILTVLRDYDEDTGVANGDLTAALKLARRKKLGPFRREGDFDKNKELAALARAGFGFDIAQKALGMDEEEANGWLSSMRI</sequence>
<proteinExistence type="predicted"/>
<dbReference type="EMBL" id="QFQB01000007">
    <property type="protein sequence ID" value="PZQ48106.1"/>
    <property type="molecule type" value="Genomic_DNA"/>
</dbReference>
<comment type="caution">
    <text evidence="2">The sequence shown here is derived from an EMBL/GenBank/DDBJ whole genome shotgun (WGS) entry which is preliminary data.</text>
</comment>
<dbReference type="Proteomes" id="UP000249417">
    <property type="component" value="Unassembled WGS sequence"/>
</dbReference>
<dbReference type="AlphaFoldDB" id="A0A2W5N3X8"/>
<protein>
    <submittedName>
        <fullName evidence="2">RecX family transcriptional regulator</fullName>
    </submittedName>
</protein>